<feature type="region of interest" description="Disordered" evidence="1">
    <location>
        <begin position="222"/>
        <end position="244"/>
    </location>
</feature>
<dbReference type="PANTHER" id="PTHR19328:SF13">
    <property type="entry name" value="HIPL1 PROTEIN"/>
    <property type="match status" value="1"/>
</dbReference>
<feature type="domain" description="PKD" evidence="2">
    <location>
        <begin position="502"/>
        <end position="567"/>
    </location>
</feature>
<feature type="region of interest" description="Disordered" evidence="1">
    <location>
        <begin position="1176"/>
        <end position="1208"/>
    </location>
</feature>
<reference evidence="3 4" key="1">
    <citation type="submission" date="2016-09" db="EMBL/GenBank/DDBJ databases">
        <title>Extensive genetic diversity and differential bi-allelic expression allows diatom success in the polar Southern Ocean.</title>
        <authorList>
            <consortium name="DOE Joint Genome Institute"/>
            <person name="Mock T."/>
            <person name="Otillar R.P."/>
            <person name="Strauss J."/>
            <person name="Dupont C."/>
            <person name="Frickenhaus S."/>
            <person name="Maumus F."/>
            <person name="Mcmullan M."/>
            <person name="Sanges R."/>
            <person name="Schmutz J."/>
            <person name="Toseland A."/>
            <person name="Valas R."/>
            <person name="Veluchamy A."/>
            <person name="Ward B.J."/>
            <person name="Allen A."/>
            <person name="Barry K."/>
            <person name="Falciatore A."/>
            <person name="Ferrante M."/>
            <person name="Fortunato A.E."/>
            <person name="Gloeckner G."/>
            <person name="Gruber A."/>
            <person name="Hipkin R."/>
            <person name="Janech M."/>
            <person name="Kroth P."/>
            <person name="Leese F."/>
            <person name="Lindquist E."/>
            <person name="Lyon B.R."/>
            <person name="Martin J."/>
            <person name="Mayer C."/>
            <person name="Parker M."/>
            <person name="Quesneville H."/>
            <person name="Raymond J."/>
            <person name="Uhlig C."/>
            <person name="Valentin K.U."/>
            <person name="Worden A.Z."/>
            <person name="Armbrust E.V."/>
            <person name="Bowler C."/>
            <person name="Green B."/>
            <person name="Moulton V."/>
            <person name="Van Oosterhout C."/>
            <person name="Grigoriev I."/>
        </authorList>
    </citation>
    <scope>NUCLEOTIDE SEQUENCE [LARGE SCALE GENOMIC DNA]</scope>
    <source>
        <strain evidence="3 4">CCMP1102</strain>
    </source>
</reference>
<organism evidence="3 4">
    <name type="scientific">Fragilariopsis cylindrus CCMP1102</name>
    <dbReference type="NCBI Taxonomy" id="635003"/>
    <lineage>
        <taxon>Eukaryota</taxon>
        <taxon>Sar</taxon>
        <taxon>Stramenopiles</taxon>
        <taxon>Ochrophyta</taxon>
        <taxon>Bacillariophyta</taxon>
        <taxon>Bacillariophyceae</taxon>
        <taxon>Bacillariophycidae</taxon>
        <taxon>Bacillariales</taxon>
        <taxon>Bacillariaceae</taxon>
        <taxon>Fragilariopsis</taxon>
    </lineage>
</organism>
<dbReference type="InParanoid" id="A0A1E7F929"/>
<dbReference type="InterPro" id="IPR000601">
    <property type="entry name" value="PKD_dom"/>
</dbReference>
<name>A0A1E7F929_9STRA</name>
<dbReference type="InterPro" id="IPR035986">
    <property type="entry name" value="PKD_dom_sf"/>
</dbReference>
<evidence type="ECO:0000313" key="4">
    <source>
        <dbReference type="Proteomes" id="UP000095751"/>
    </source>
</evidence>
<dbReference type="Gene3D" id="2.60.40.10">
    <property type="entry name" value="Immunoglobulins"/>
    <property type="match status" value="1"/>
</dbReference>
<dbReference type="SUPFAM" id="SSF50952">
    <property type="entry name" value="Soluble quinoprotein glucose dehydrogenase"/>
    <property type="match status" value="1"/>
</dbReference>
<feature type="region of interest" description="Disordered" evidence="1">
    <location>
        <begin position="990"/>
        <end position="1019"/>
    </location>
</feature>
<dbReference type="PANTHER" id="PTHR19328">
    <property type="entry name" value="HEDGEHOG-INTERACTING PROTEIN"/>
    <property type="match status" value="1"/>
</dbReference>
<dbReference type="CDD" id="cd00146">
    <property type="entry name" value="PKD"/>
    <property type="match status" value="1"/>
</dbReference>
<accession>A0A1E7F929</accession>
<feature type="region of interest" description="Disordered" evidence="1">
    <location>
        <begin position="1050"/>
        <end position="1077"/>
    </location>
</feature>
<feature type="compositionally biased region" description="Basic and acidic residues" evidence="1">
    <location>
        <begin position="824"/>
        <end position="838"/>
    </location>
</feature>
<feature type="region of interest" description="Disordered" evidence="1">
    <location>
        <begin position="799"/>
        <end position="853"/>
    </location>
</feature>
<proteinExistence type="predicted"/>
<dbReference type="AlphaFoldDB" id="A0A1E7F929"/>
<evidence type="ECO:0000313" key="3">
    <source>
        <dbReference type="EMBL" id="OEU14672.1"/>
    </source>
</evidence>
<feature type="compositionally biased region" description="Polar residues" evidence="1">
    <location>
        <begin position="1058"/>
        <end position="1074"/>
    </location>
</feature>
<dbReference type="SMART" id="SM00089">
    <property type="entry name" value="PKD"/>
    <property type="match status" value="1"/>
</dbReference>
<keyword evidence="4" id="KW-1185">Reference proteome</keyword>
<dbReference type="InterPro" id="IPR011042">
    <property type="entry name" value="6-blade_b-propeller_TolB-like"/>
</dbReference>
<dbReference type="SUPFAM" id="SSF49299">
    <property type="entry name" value="PKD domain"/>
    <property type="match status" value="1"/>
</dbReference>
<protein>
    <recommendedName>
        <fullName evidence="2">PKD domain-containing protein</fullName>
    </recommendedName>
</protein>
<dbReference type="KEGG" id="fcy:FRACYDRAFT_241224"/>
<gene>
    <name evidence="3" type="ORF">FRACYDRAFT_241224</name>
</gene>
<dbReference type="Proteomes" id="UP000095751">
    <property type="component" value="Unassembled WGS sequence"/>
</dbReference>
<dbReference type="Pfam" id="PF18911">
    <property type="entry name" value="PKD_4"/>
    <property type="match status" value="1"/>
</dbReference>
<dbReference type="InterPro" id="IPR022409">
    <property type="entry name" value="PKD/Chitinase_dom"/>
</dbReference>
<dbReference type="Pfam" id="PF07995">
    <property type="entry name" value="GSDH"/>
    <property type="match status" value="1"/>
</dbReference>
<dbReference type="Gene3D" id="2.120.10.30">
    <property type="entry name" value="TolB, C-terminal domain"/>
    <property type="match status" value="1"/>
</dbReference>
<dbReference type="InterPro" id="IPR013783">
    <property type="entry name" value="Ig-like_fold"/>
</dbReference>
<evidence type="ECO:0000259" key="2">
    <source>
        <dbReference type="PROSITE" id="PS50093"/>
    </source>
</evidence>
<dbReference type="InterPro" id="IPR012938">
    <property type="entry name" value="Glc/Sorbosone_DH"/>
</dbReference>
<sequence>MTALSQFTFTGVNGLPQGFISEIVSSRTKAITGLFVPNPRRDDSVQMLLVASKNGKVKALENPDEFGSTTLEEDSETVILDLSKEYIMCTNGERGIQSLVVHPGFGYDNLWVYIYYNQYAAGCLEDKTNGPRNILVRYTMNEQTLQLENEEILLIGSPLQHRYHNGGAMLFGTDGYLYLTTGDDGDRFNVQNHNNLLGSLLRLNDDGSIPLDNPFAMNGIPCGQQFNKGGEGGGDPRRDDDNDNNDDIFCSEIYSWGFRNPCRMALDTIRSTENNTIFTISDEGAEQWEEISWGGSDYSGKNYGWPDYEGPCVPATSNDCPAPNSTGMEDSNRIDPFHYYEHQSEENGGSVAGSTFVPENVWPSEYKYLFIDFILLKIYNLIEDSDLECRTCTPPIPGYRNTTFYESIHKEYDNINEARMVEMFFGPYKDTQALYVIKYGNIDSIIRIRYTGNLGLPPVAKIEIKHSSKENNDGSSGMLISQEQLYNVADESSNLTLVGHVITFDGSGSSDPDGDELIYKWDFGDGNNSTTSKSPSHVYDEAGEYRVTLTVTDEEDQAQQTSITVVVGKPPTATILLPAEGELFSVGEILRLNGEAFDYKGNRIPDNQLSWEVLQQHAEHFHPFLDETAGNDFDLFSAPEPEGSLAATNSYLQVIMYATDDNGLTTEISRDIQPEIVLLDVTTEPKGLEIIIDDYGVQTPTQITSWVDSDLQLEISDQPPYVFVAWSDGNTNTSRTIATLSNDGNATTTVTAIFCLDYSASCIVCLTVSCCTGSCNEGGLCDDEPELKPPIETILQLSDEPDEIDVVSSTAPPSIRPSTLPKEASTKEDDFEPDKKETLSGSSNPFEDEATNDLATSSTKLDADLQDNYNDSNNNNGLKPSGKWLLSLAVILLCLAPCYLGYKYMQLYRQMEAELKKKPSYNDRRCQLPTLCPSMMYTSTIDEEDDIGIRSESHDASPIVSSIRNNNFDSPIWEKIAEENDRRVKLRAKLSSKDFSPTPSGTPETTVLSPGTPGSIDSTATTEVLTANIDETLVRLDDLLSKTFSRSFSRSSRRSRVENTSNNDLESQSHQQPADDSIATGAMLDVDLDTSTNKSNLAPPRALWLASNNTSSPLREESAIDTVEEVNDPSSSICTDDGSDRMIPYVGDINESLVVEPTDVSMNTSLIEDLKSIDKGTIIDGNDDDDDDGNDDVTNDKMGSEVTGNGNK</sequence>
<evidence type="ECO:0000256" key="1">
    <source>
        <dbReference type="SAM" id="MobiDB-lite"/>
    </source>
</evidence>
<dbReference type="OrthoDB" id="10266706at2759"/>
<dbReference type="InterPro" id="IPR011041">
    <property type="entry name" value="Quinoprot_gluc/sorb_DH_b-prop"/>
</dbReference>
<dbReference type="PROSITE" id="PS50093">
    <property type="entry name" value="PKD"/>
    <property type="match status" value="1"/>
</dbReference>
<feature type="compositionally biased region" description="Acidic residues" evidence="1">
    <location>
        <begin position="1181"/>
        <end position="1193"/>
    </location>
</feature>
<dbReference type="EMBL" id="KV784360">
    <property type="protein sequence ID" value="OEU14672.1"/>
    <property type="molecule type" value="Genomic_DNA"/>
</dbReference>
<feature type="compositionally biased region" description="Polar residues" evidence="1">
    <location>
        <begin position="993"/>
        <end position="1009"/>
    </location>
</feature>